<dbReference type="PROSITE" id="PS50005">
    <property type="entry name" value="TPR"/>
    <property type="match status" value="1"/>
</dbReference>
<organism evidence="2 3">
    <name type="scientific">Syntrophaceticus schinkii</name>
    <dbReference type="NCBI Taxonomy" id="499207"/>
    <lineage>
        <taxon>Bacteria</taxon>
        <taxon>Bacillati</taxon>
        <taxon>Bacillota</taxon>
        <taxon>Clostridia</taxon>
        <taxon>Thermoanaerobacterales</taxon>
        <taxon>Thermoanaerobacterales Family III. Incertae Sedis</taxon>
        <taxon>Syntrophaceticus</taxon>
    </lineage>
</organism>
<evidence type="ECO:0000313" key="3">
    <source>
        <dbReference type="Proteomes" id="UP000046155"/>
    </source>
</evidence>
<dbReference type="RefSeq" id="WP_044665877.1">
    <property type="nucleotide sequence ID" value="NZ_CDRZ01000271.1"/>
</dbReference>
<name>A0A0B7MJ33_9FIRM</name>
<dbReference type="EMBL" id="CDRZ01000271">
    <property type="protein sequence ID" value="CEO90060.1"/>
    <property type="molecule type" value="Genomic_DNA"/>
</dbReference>
<keyword evidence="3" id="KW-1185">Reference proteome</keyword>
<dbReference type="AlphaFoldDB" id="A0A0B7MJ33"/>
<reference evidence="3" key="1">
    <citation type="submission" date="2015-01" db="EMBL/GenBank/DDBJ databases">
        <authorList>
            <person name="Manzoor Shahid"/>
            <person name="Zubair Saima"/>
        </authorList>
    </citation>
    <scope>NUCLEOTIDE SEQUENCE [LARGE SCALE GENOMIC DNA]</scope>
    <source>
        <strain evidence="3">Sp3</strain>
    </source>
</reference>
<feature type="repeat" description="TPR" evidence="1">
    <location>
        <begin position="335"/>
        <end position="368"/>
    </location>
</feature>
<sequence>MPKCELTHSNQLHQLLVSVSRHLYVQKNGLLKYQQKPLDVSFSNLKKSRKEHLVYYILRDALSGTFFLEITTSQAMIPLLEFLCLAWEKGPGKYIWGLPEQLSIPKGLAVEELREGLDALGVQVVLPASGFAAGVRVIRDIEDCLCYLMGRMSDHRPQVLNTRCKDKLYDYLLGLNHDEQYNKYEKWLGAIPEQGIRDVPDRETILLNFQETDEPVSGVLWLKTKKKMRFKVPTWEGDTWPLFDQDRYYRADDLVCDAYDIADRDVRIKYAWDALEISPYCVDAFNLLADESDLLDEKISFYDKAVCAGRLILGNEYIQTNAGHFWMIIETRPYMRALRGYADSLREAGRIDRAIDIYWELLRLNPNDNQGNRYILSACLLEVGRDQEMRLLMARYGDENTCFIAYDKTLWTYRVTGGANERSNMMLQEALGSNQCVPAYLLGEKAIPWRKPNYYGMGDENEAIIYASHSRKAWEQTPGALEWLKGKRVSSA</sequence>
<dbReference type="OrthoDB" id="6399948at2"/>
<accession>A0A0B7MJ33</accession>
<dbReference type="Proteomes" id="UP000046155">
    <property type="component" value="Unassembled WGS sequence"/>
</dbReference>
<evidence type="ECO:0000256" key="1">
    <source>
        <dbReference type="PROSITE-ProRule" id="PRU00339"/>
    </source>
</evidence>
<protein>
    <submittedName>
        <fullName evidence="2">Uncharacterized protein</fullName>
    </submittedName>
</protein>
<gene>
    <name evidence="2" type="ORF">SSCH_710004</name>
</gene>
<keyword evidence="1" id="KW-0802">TPR repeat</keyword>
<evidence type="ECO:0000313" key="2">
    <source>
        <dbReference type="EMBL" id="CEO90060.1"/>
    </source>
</evidence>
<dbReference type="InterPro" id="IPR019734">
    <property type="entry name" value="TPR_rpt"/>
</dbReference>
<dbReference type="InterPro" id="IPR011990">
    <property type="entry name" value="TPR-like_helical_dom_sf"/>
</dbReference>
<proteinExistence type="predicted"/>
<dbReference type="Gene3D" id="1.25.40.10">
    <property type="entry name" value="Tetratricopeptide repeat domain"/>
    <property type="match status" value="1"/>
</dbReference>